<keyword evidence="5" id="KW-1185">Reference proteome</keyword>
<dbReference type="InterPro" id="IPR020627">
    <property type="entry name" value="KhpA"/>
</dbReference>
<reference evidence="4 5" key="1">
    <citation type="submission" date="2010-10" db="EMBL/GenBank/DDBJ databases">
        <authorList>
            <person name="Durkin A.S."/>
            <person name="Madupu R."/>
            <person name="Torralba M."/>
            <person name="Gillis M."/>
            <person name="Methe B."/>
            <person name="Sutton G."/>
            <person name="Nelson K.E."/>
        </authorList>
    </citation>
    <scope>NUCLEOTIDE SEQUENCE [LARGE SCALE GENOMIC DNA]</scope>
    <source>
        <strain evidence="4 5">ACS-139-V-Col8</strain>
    </source>
</reference>
<dbReference type="PANTHER" id="PTHR34654:SF1">
    <property type="entry name" value="RNA-BINDING PROTEIN KHPA"/>
    <property type="match status" value="1"/>
</dbReference>
<dbReference type="PROSITE" id="PS50084">
    <property type="entry name" value="KH_TYPE_1"/>
    <property type="match status" value="1"/>
</dbReference>
<accession>E4KNV0</accession>
<dbReference type="STRING" id="908337.HMPREF9257_1232"/>
<organism evidence="4 5">
    <name type="scientific">Eremococcus coleocola ACS-139-V-Col8</name>
    <dbReference type="NCBI Taxonomy" id="908337"/>
    <lineage>
        <taxon>Bacteria</taxon>
        <taxon>Bacillati</taxon>
        <taxon>Bacillota</taxon>
        <taxon>Bacilli</taxon>
        <taxon>Lactobacillales</taxon>
        <taxon>Aerococcaceae</taxon>
        <taxon>Eremococcus</taxon>
    </lineage>
</organism>
<sequence>MPNIEDLITTMVTPLIEFPSDFSIEKEETEEFMEYHLVLNPEDIGRVIGRKGRVIRSIRTIVYSIRNKGEKRSRIVVDEEDSSVEELED</sequence>
<evidence type="ECO:0000256" key="1">
    <source>
        <dbReference type="ARBA" id="ARBA00022490"/>
    </source>
</evidence>
<keyword evidence="3" id="KW-0143">Chaperone</keyword>
<keyword evidence="1 3" id="KW-0963">Cytoplasm</keyword>
<dbReference type="Pfam" id="PF13083">
    <property type="entry name" value="KH_KhpA-B"/>
    <property type="match status" value="1"/>
</dbReference>
<dbReference type="GO" id="GO:0003723">
    <property type="term" value="F:RNA binding"/>
    <property type="evidence" value="ECO:0007669"/>
    <property type="project" value="UniProtKB-UniRule"/>
</dbReference>
<keyword evidence="3" id="KW-0961">Cell wall biogenesis/degradation</keyword>
<comment type="subcellular location">
    <subcellularLocation>
        <location evidence="3">Cytoplasm</location>
    </subcellularLocation>
</comment>
<protein>
    <recommendedName>
        <fullName evidence="3">RNA-binding protein KhpA</fullName>
    </recommendedName>
    <alternativeName>
        <fullName evidence="3">KH-domain protein A</fullName>
    </alternativeName>
</protein>
<dbReference type="EMBL" id="AENN01000015">
    <property type="protein sequence ID" value="EFR31282.1"/>
    <property type="molecule type" value="Genomic_DNA"/>
</dbReference>
<keyword evidence="2 3" id="KW-0694">RNA-binding</keyword>
<dbReference type="GO" id="GO:0005737">
    <property type="term" value="C:cytoplasm"/>
    <property type="evidence" value="ECO:0007669"/>
    <property type="project" value="UniProtKB-SubCell"/>
</dbReference>
<dbReference type="PANTHER" id="PTHR34654">
    <property type="entry name" value="UPF0109 PROTEIN SCO5592"/>
    <property type="match status" value="1"/>
</dbReference>
<comment type="similarity">
    <text evidence="3">Belongs to the KhpA RNA-binding protein family.</text>
</comment>
<dbReference type="GO" id="GO:0008360">
    <property type="term" value="P:regulation of cell shape"/>
    <property type="evidence" value="ECO:0007669"/>
    <property type="project" value="UniProtKB-KW"/>
</dbReference>
<dbReference type="OrthoDB" id="9812389at2"/>
<dbReference type="GO" id="GO:0071555">
    <property type="term" value="P:cell wall organization"/>
    <property type="evidence" value="ECO:0007669"/>
    <property type="project" value="UniProtKB-KW"/>
</dbReference>
<evidence type="ECO:0000313" key="5">
    <source>
        <dbReference type="Proteomes" id="UP000005990"/>
    </source>
</evidence>
<dbReference type="CDD" id="cd22533">
    <property type="entry name" value="KH-II_YlqC-like"/>
    <property type="match status" value="1"/>
</dbReference>
<dbReference type="eggNOG" id="COG1837">
    <property type="taxonomic scope" value="Bacteria"/>
</dbReference>
<evidence type="ECO:0000256" key="2">
    <source>
        <dbReference type="ARBA" id="ARBA00022884"/>
    </source>
</evidence>
<name>E4KNV0_9LACT</name>
<dbReference type="InterPro" id="IPR015946">
    <property type="entry name" value="KH_dom-like_a/b"/>
</dbReference>
<evidence type="ECO:0000313" key="4">
    <source>
        <dbReference type="EMBL" id="EFR31282.1"/>
    </source>
</evidence>
<proteinExistence type="inferred from homology"/>
<gene>
    <name evidence="3" type="primary">khpA</name>
    <name evidence="4" type="ORF">HMPREF9257_1232</name>
</gene>
<dbReference type="HAMAP" id="MF_00088">
    <property type="entry name" value="KhpA"/>
    <property type="match status" value="1"/>
</dbReference>
<dbReference type="InterPro" id="IPR009019">
    <property type="entry name" value="KH_sf_prok-type"/>
</dbReference>
<dbReference type="RefSeq" id="WP_006418485.1">
    <property type="nucleotide sequence ID" value="NZ_AENN01000015.1"/>
</dbReference>
<dbReference type="Gene3D" id="3.30.300.20">
    <property type="match status" value="1"/>
</dbReference>
<comment type="function">
    <text evidence="3">A probable RNA chaperone. Forms a complex with KhpB which binds to cellular RNA and controls its expression. Plays a role in peptidoglycan (PG) homeostasis and cell length regulation.</text>
</comment>
<keyword evidence="3" id="KW-0133">Cell shape</keyword>
<comment type="caution">
    <text evidence="4">The sequence shown here is derived from an EMBL/GenBank/DDBJ whole genome shotgun (WGS) entry which is preliminary data.</text>
</comment>
<evidence type="ECO:0000256" key="3">
    <source>
        <dbReference type="HAMAP-Rule" id="MF_00088"/>
    </source>
</evidence>
<dbReference type="GO" id="GO:0009252">
    <property type="term" value="P:peptidoglycan biosynthetic process"/>
    <property type="evidence" value="ECO:0007669"/>
    <property type="project" value="UniProtKB-UniRule"/>
</dbReference>
<dbReference type="Proteomes" id="UP000005990">
    <property type="component" value="Unassembled WGS sequence"/>
</dbReference>
<dbReference type="AlphaFoldDB" id="E4KNV0"/>
<comment type="subunit">
    <text evidence="3">Forms a complex with KhpB.</text>
</comment>
<dbReference type="SUPFAM" id="SSF54814">
    <property type="entry name" value="Prokaryotic type KH domain (KH-domain type II)"/>
    <property type="match status" value="1"/>
</dbReference>